<sequence length="88" mass="10314">MVSTVYILTSYRDPNKVYIGTSDNLNRRFIEHNRKKSSYSKLYAPWKLETSITFSDKQLAISFEKYLKHGSGHAFLKKRLLPNMIKAK</sequence>
<evidence type="ECO:0000313" key="2">
    <source>
        <dbReference type="EMBL" id="PIQ86246.1"/>
    </source>
</evidence>
<dbReference type="SUPFAM" id="SSF82771">
    <property type="entry name" value="GIY-YIG endonuclease"/>
    <property type="match status" value="1"/>
</dbReference>
<feature type="domain" description="GIY-YIG" evidence="1">
    <location>
        <begin position="1"/>
        <end position="79"/>
    </location>
</feature>
<dbReference type="AlphaFoldDB" id="A0A2H0LPG8"/>
<organism evidence="2 3">
    <name type="scientific">Candidatus Abzuiibacterium crystallinum</name>
    <dbReference type="NCBI Taxonomy" id="1974748"/>
    <lineage>
        <taxon>Bacteria</taxon>
        <taxon>Pseudomonadati</taxon>
        <taxon>Candidatus Omnitrophota</taxon>
        <taxon>Candidatus Abzuiibacterium</taxon>
    </lineage>
</organism>
<dbReference type="EMBL" id="PCVY01000048">
    <property type="protein sequence ID" value="PIQ86246.1"/>
    <property type="molecule type" value="Genomic_DNA"/>
</dbReference>
<gene>
    <name evidence="2" type="ORF">COV74_05555</name>
</gene>
<dbReference type="InterPro" id="IPR035901">
    <property type="entry name" value="GIY-YIG_endonuc_sf"/>
</dbReference>
<dbReference type="Proteomes" id="UP000230859">
    <property type="component" value="Unassembled WGS sequence"/>
</dbReference>
<evidence type="ECO:0000259" key="1">
    <source>
        <dbReference type="PROSITE" id="PS50164"/>
    </source>
</evidence>
<dbReference type="InterPro" id="IPR000305">
    <property type="entry name" value="GIY-YIG_endonuc"/>
</dbReference>
<dbReference type="PROSITE" id="PS50164">
    <property type="entry name" value="GIY_YIG"/>
    <property type="match status" value="1"/>
</dbReference>
<dbReference type="Gene3D" id="3.40.1440.10">
    <property type="entry name" value="GIY-YIG endonuclease"/>
    <property type="match status" value="1"/>
</dbReference>
<reference evidence="2 3" key="1">
    <citation type="submission" date="2017-09" db="EMBL/GenBank/DDBJ databases">
        <title>Depth-based differentiation of microbial function through sediment-hosted aquifers and enrichment of novel symbionts in the deep terrestrial subsurface.</title>
        <authorList>
            <person name="Probst A.J."/>
            <person name="Ladd B."/>
            <person name="Jarett J.K."/>
            <person name="Geller-Mcgrath D.E."/>
            <person name="Sieber C.M."/>
            <person name="Emerson J.B."/>
            <person name="Anantharaman K."/>
            <person name="Thomas B.C."/>
            <person name="Malmstrom R."/>
            <person name="Stieglmeier M."/>
            <person name="Klingl A."/>
            <person name="Woyke T."/>
            <person name="Ryan C.M."/>
            <person name="Banfield J.F."/>
        </authorList>
    </citation>
    <scope>NUCLEOTIDE SEQUENCE [LARGE SCALE GENOMIC DNA]</scope>
    <source>
        <strain evidence="2">CG11_big_fil_rev_8_21_14_0_20_45_26</strain>
    </source>
</reference>
<protein>
    <submittedName>
        <fullName evidence="2">Excinuclease ABC subunit C</fullName>
    </submittedName>
</protein>
<accession>A0A2H0LPG8</accession>
<comment type="caution">
    <text evidence="2">The sequence shown here is derived from an EMBL/GenBank/DDBJ whole genome shotgun (WGS) entry which is preliminary data.</text>
</comment>
<evidence type="ECO:0000313" key="3">
    <source>
        <dbReference type="Proteomes" id="UP000230859"/>
    </source>
</evidence>
<dbReference type="Pfam" id="PF01541">
    <property type="entry name" value="GIY-YIG"/>
    <property type="match status" value="1"/>
</dbReference>
<proteinExistence type="predicted"/>
<name>A0A2H0LPG8_9BACT</name>